<dbReference type="AlphaFoldDB" id="A0A6C0LIV3"/>
<evidence type="ECO:0008006" key="3">
    <source>
        <dbReference type="Google" id="ProtNLM"/>
    </source>
</evidence>
<sequence length="206" mass="23864">MNYIIEDNIDFYKCINDNDTSINDDEELCLITNEPLENDCVSLKCGHVFNYLPLYNDILGHKTKGNRLEHKQFQLNKNQIRCPYCKTVQNTLLPYYNKKGVKAILGVNVQCPSNSACGYTHSSVWAQKLLKKQQEKEAKILQKLQEKEAKILQKQQDKELKLLQKQKDVCVFILTRGINKGSRCKCHIVENGFCKRHLKVLKTTTK</sequence>
<keyword evidence="1" id="KW-0175">Coiled coil</keyword>
<dbReference type="EMBL" id="MN740520">
    <property type="protein sequence ID" value="QHU30869.1"/>
    <property type="molecule type" value="Genomic_DNA"/>
</dbReference>
<feature type="coiled-coil region" evidence="1">
    <location>
        <begin position="130"/>
        <end position="161"/>
    </location>
</feature>
<reference evidence="2" key="1">
    <citation type="journal article" date="2020" name="Nature">
        <title>Giant virus diversity and host interactions through global metagenomics.</title>
        <authorList>
            <person name="Schulz F."/>
            <person name="Roux S."/>
            <person name="Paez-Espino D."/>
            <person name="Jungbluth S."/>
            <person name="Walsh D.A."/>
            <person name="Denef V.J."/>
            <person name="McMahon K.D."/>
            <person name="Konstantinidis K.T."/>
            <person name="Eloe-Fadrosh E.A."/>
            <person name="Kyrpides N.C."/>
            <person name="Woyke T."/>
        </authorList>
    </citation>
    <scope>NUCLEOTIDE SEQUENCE</scope>
    <source>
        <strain evidence="2">GVMAG-M-3300027892-73</strain>
    </source>
</reference>
<organism evidence="2">
    <name type="scientific">viral metagenome</name>
    <dbReference type="NCBI Taxonomy" id="1070528"/>
    <lineage>
        <taxon>unclassified sequences</taxon>
        <taxon>metagenomes</taxon>
        <taxon>organismal metagenomes</taxon>
    </lineage>
</organism>
<evidence type="ECO:0000313" key="2">
    <source>
        <dbReference type="EMBL" id="QHU30869.1"/>
    </source>
</evidence>
<evidence type="ECO:0000256" key="1">
    <source>
        <dbReference type="SAM" id="Coils"/>
    </source>
</evidence>
<protein>
    <recommendedName>
        <fullName evidence="3">RING-type domain-containing protein</fullName>
    </recommendedName>
</protein>
<proteinExistence type="predicted"/>
<name>A0A6C0LIV3_9ZZZZ</name>
<accession>A0A6C0LIV3</accession>